<proteinExistence type="predicted"/>
<name>A0A916UCL4_9SPHI</name>
<evidence type="ECO:0000313" key="1">
    <source>
        <dbReference type="EMBL" id="GGC68702.1"/>
    </source>
</evidence>
<dbReference type="Proteomes" id="UP000651668">
    <property type="component" value="Unassembled WGS sequence"/>
</dbReference>
<reference evidence="1" key="1">
    <citation type="journal article" date="2014" name="Int. J. Syst. Evol. Microbiol.">
        <title>Complete genome sequence of Corynebacterium casei LMG S-19264T (=DSM 44701T), isolated from a smear-ripened cheese.</title>
        <authorList>
            <consortium name="US DOE Joint Genome Institute (JGI-PGF)"/>
            <person name="Walter F."/>
            <person name="Albersmeier A."/>
            <person name="Kalinowski J."/>
            <person name="Ruckert C."/>
        </authorList>
    </citation>
    <scope>NUCLEOTIDE SEQUENCE</scope>
    <source>
        <strain evidence="1">CGMCC 1.15343</strain>
    </source>
</reference>
<accession>A0A916UCL4</accession>
<reference evidence="1" key="2">
    <citation type="submission" date="2020-09" db="EMBL/GenBank/DDBJ databases">
        <authorList>
            <person name="Sun Q."/>
            <person name="Zhou Y."/>
        </authorList>
    </citation>
    <scope>NUCLEOTIDE SEQUENCE</scope>
    <source>
        <strain evidence="1">CGMCC 1.15343</strain>
    </source>
</reference>
<protein>
    <submittedName>
        <fullName evidence="1">Uncharacterized protein</fullName>
    </submittedName>
</protein>
<dbReference type="RefSeq" id="WP_188627019.1">
    <property type="nucleotide sequence ID" value="NZ_BMIL01000007.1"/>
</dbReference>
<comment type="caution">
    <text evidence="1">The sequence shown here is derived from an EMBL/GenBank/DDBJ whole genome shotgun (WGS) entry which is preliminary data.</text>
</comment>
<dbReference type="AlphaFoldDB" id="A0A916UCL4"/>
<gene>
    <name evidence="1" type="ORF">GCM10011387_22660</name>
</gene>
<evidence type="ECO:0000313" key="2">
    <source>
        <dbReference type="Proteomes" id="UP000651668"/>
    </source>
</evidence>
<organism evidence="1 2">
    <name type="scientific">Pedobacter quisquiliarum</name>
    <dbReference type="NCBI Taxonomy" id="1834438"/>
    <lineage>
        <taxon>Bacteria</taxon>
        <taxon>Pseudomonadati</taxon>
        <taxon>Bacteroidota</taxon>
        <taxon>Sphingobacteriia</taxon>
        <taxon>Sphingobacteriales</taxon>
        <taxon>Sphingobacteriaceae</taxon>
        <taxon>Pedobacter</taxon>
    </lineage>
</organism>
<sequence length="61" mass="7290">MHTEEQIKNIADALLSSFLPKDANETELTFHFTIPPNQSYKVWYKRKKAIWSFEKFEADKK</sequence>
<dbReference type="EMBL" id="BMIL01000007">
    <property type="protein sequence ID" value="GGC68702.1"/>
    <property type="molecule type" value="Genomic_DNA"/>
</dbReference>
<keyword evidence="2" id="KW-1185">Reference proteome</keyword>